<reference evidence="1" key="1">
    <citation type="journal article" date="2015" name="Nature">
        <title>Complex archaea that bridge the gap between prokaryotes and eukaryotes.</title>
        <authorList>
            <person name="Spang A."/>
            <person name="Saw J.H."/>
            <person name="Jorgensen S.L."/>
            <person name="Zaremba-Niedzwiedzka K."/>
            <person name="Martijn J."/>
            <person name="Lind A.E."/>
            <person name="van Eijk R."/>
            <person name="Schleper C."/>
            <person name="Guy L."/>
            <person name="Ettema T.J."/>
        </authorList>
    </citation>
    <scope>NUCLEOTIDE SEQUENCE</scope>
</reference>
<accession>A0A0F9WMY6</accession>
<comment type="caution">
    <text evidence="1">The sequence shown here is derived from an EMBL/GenBank/DDBJ whole genome shotgun (WGS) entry which is preliminary data.</text>
</comment>
<gene>
    <name evidence="1" type="ORF">LCGC14_0335060</name>
</gene>
<dbReference type="AlphaFoldDB" id="A0A0F9WMY6"/>
<sequence length="100" mass="11550">MTNRTEQLLESLFVDGPWTWEYVDKEIVILDSKRMLVARVGAREDTSEQVAHACLLVKSRELLRWLNSIHMGEYRSTQFMRTEIGKLLAEIAGEQHDDSG</sequence>
<name>A0A0F9WMY6_9ZZZZ</name>
<dbReference type="EMBL" id="LAZR01000239">
    <property type="protein sequence ID" value="KKN79998.1"/>
    <property type="molecule type" value="Genomic_DNA"/>
</dbReference>
<organism evidence="1">
    <name type="scientific">marine sediment metagenome</name>
    <dbReference type="NCBI Taxonomy" id="412755"/>
    <lineage>
        <taxon>unclassified sequences</taxon>
        <taxon>metagenomes</taxon>
        <taxon>ecological metagenomes</taxon>
    </lineage>
</organism>
<evidence type="ECO:0000313" key="1">
    <source>
        <dbReference type="EMBL" id="KKN79998.1"/>
    </source>
</evidence>
<proteinExistence type="predicted"/>
<protein>
    <submittedName>
        <fullName evidence="1">Uncharacterized protein</fullName>
    </submittedName>
</protein>